<dbReference type="EMBL" id="CP001854">
    <property type="protein sequence ID" value="ADB49537.1"/>
    <property type="molecule type" value="Genomic_DNA"/>
</dbReference>
<protein>
    <recommendedName>
        <fullName evidence="3">Aldehyde dehydrogenase</fullName>
    </recommendedName>
</protein>
<dbReference type="PROSITE" id="PS00687">
    <property type="entry name" value="ALDEHYDE_DEHYDR_GLU"/>
    <property type="match status" value="1"/>
</dbReference>
<dbReference type="Gene3D" id="3.40.605.10">
    <property type="entry name" value="Aldehyde Dehydrogenase, Chain A, domain 1"/>
    <property type="match status" value="1"/>
</dbReference>
<evidence type="ECO:0000256" key="3">
    <source>
        <dbReference type="PIRNR" id="PIRNR036492"/>
    </source>
</evidence>
<proteinExistence type="inferred from homology"/>
<evidence type="ECO:0000259" key="8">
    <source>
        <dbReference type="Pfam" id="PF00171"/>
    </source>
</evidence>
<dbReference type="GO" id="GO:0006081">
    <property type="term" value="P:aldehyde metabolic process"/>
    <property type="evidence" value="ECO:0007669"/>
    <property type="project" value="InterPro"/>
</dbReference>
<dbReference type="Proteomes" id="UP000008229">
    <property type="component" value="Chromosome"/>
</dbReference>
<dbReference type="KEGG" id="cwo:Cwoe_1105"/>
<feature type="domain" description="Aldehyde dehydrogenase" evidence="8">
    <location>
        <begin position="12"/>
        <end position="471"/>
    </location>
</feature>
<reference evidence="10" key="2">
    <citation type="submission" date="2010-01" db="EMBL/GenBank/DDBJ databases">
        <title>The complete genome of Conexibacter woesei DSM 14684.</title>
        <authorList>
            <consortium name="US DOE Joint Genome Institute (JGI-PGF)"/>
            <person name="Lucas S."/>
            <person name="Copeland A."/>
            <person name="Lapidus A."/>
            <person name="Glavina del Rio T."/>
            <person name="Dalin E."/>
            <person name="Tice H."/>
            <person name="Bruce D."/>
            <person name="Goodwin L."/>
            <person name="Pitluck S."/>
            <person name="Kyrpides N."/>
            <person name="Mavromatis K."/>
            <person name="Ivanova N."/>
            <person name="Mikhailova N."/>
            <person name="Chertkov O."/>
            <person name="Brettin T."/>
            <person name="Detter J.C."/>
            <person name="Han C."/>
            <person name="Larimer F."/>
            <person name="Land M."/>
            <person name="Hauser L."/>
            <person name="Markowitz V."/>
            <person name="Cheng J.-F."/>
            <person name="Hugenholtz P."/>
            <person name="Woyke T."/>
            <person name="Wu D."/>
            <person name="Pukall R."/>
            <person name="Steenblock K."/>
            <person name="Schneider S."/>
            <person name="Klenk H.-P."/>
            <person name="Eisen J.A."/>
        </authorList>
    </citation>
    <scope>NUCLEOTIDE SEQUENCE [LARGE SCALE GENOMIC DNA]</scope>
    <source>
        <strain evidence="10">DSM 14684 / CIP 108061 / JCM 11494 / NBRC 100937 / ID131577</strain>
    </source>
</reference>
<organism evidence="9 10">
    <name type="scientific">Conexibacter woesei (strain DSM 14684 / CCUG 47730 / CIP 108061 / JCM 11494 / NBRC 100937 / ID131577)</name>
    <dbReference type="NCBI Taxonomy" id="469383"/>
    <lineage>
        <taxon>Bacteria</taxon>
        <taxon>Bacillati</taxon>
        <taxon>Actinomycetota</taxon>
        <taxon>Thermoleophilia</taxon>
        <taxon>Solirubrobacterales</taxon>
        <taxon>Conexibacteraceae</taxon>
        <taxon>Conexibacter</taxon>
    </lineage>
</organism>
<sequence length="510" mass="54676">MASVEQAPAAAQGGTGIPVENPATGETITTVPTLGREDVHELVARARAAQPAWDAIGFDERGRVLRRAQKWVTDNAERIIATIVSETGKTYEDAQLAEIMYAAAAFGFWAKEAPAFLADEPMKSANPLVKGKKLVVRYRPVGVVGVIGPWNFPLTNSFGDCIPALAAGNAVILKPSEVTPLTSLLMAEGLRAAGLPEDVFQVATGDGATGAALIDEVDFVMFTGSTKTGKKVMERAAKTLTPVGLELGGKDPMIVLADADVDRAANAAAYYSMNNGGQVCISIERVYVEAPVYDQFVAKVTERVKSLRQGRSDGPGSIDVGAVTFPPQLDIIDKHVRDAVRKGARVLTGGRAGNGPGMFYEPTVLVDVDHSMSCMTEETFGPTLPIMRVGDAEEALRLANDSPYGLQASVWTKDTRRGEQLARRVEAGAVCVNDAQVNYTALELPMGGWKSSGLGTRHGAGGIRKYTQQQTLLVTRFAGKRDPHMFPYKRRTTLLLGKLTRLLYGRGKRD</sequence>
<evidence type="ECO:0000256" key="5">
    <source>
        <dbReference type="PROSITE-ProRule" id="PRU10007"/>
    </source>
</evidence>
<name>D3FCR4_CONWI</name>
<dbReference type="NCBIfam" id="NF006916">
    <property type="entry name" value="PRK09407.1"/>
    <property type="match status" value="1"/>
</dbReference>
<dbReference type="AlphaFoldDB" id="D3FCR4"/>
<gene>
    <name evidence="9" type="ordered locus">Cwoe_1105</name>
</gene>
<feature type="active site" evidence="4 5">
    <location>
        <position position="246"/>
    </location>
</feature>
<keyword evidence="10" id="KW-1185">Reference proteome</keyword>
<evidence type="ECO:0000256" key="4">
    <source>
        <dbReference type="PIRSR" id="PIRSR036492-1"/>
    </source>
</evidence>
<evidence type="ECO:0000256" key="1">
    <source>
        <dbReference type="ARBA" id="ARBA00009986"/>
    </source>
</evidence>
<reference evidence="9 10" key="1">
    <citation type="journal article" date="2010" name="Stand. Genomic Sci.">
        <title>Complete genome sequence of Conexibacter woesei type strain (ID131577).</title>
        <authorList>
            <person name="Pukall R."/>
            <person name="Lapidus A."/>
            <person name="Glavina Del Rio T."/>
            <person name="Copeland A."/>
            <person name="Tice H."/>
            <person name="Cheng J.-F."/>
            <person name="Lucas S."/>
            <person name="Chen F."/>
            <person name="Nolan M."/>
            <person name="Bruce D."/>
            <person name="Goodwin L."/>
            <person name="Pitluck S."/>
            <person name="Mavromatis K."/>
            <person name="Ivanova N."/>
            <person name="Ovchinnikova G."/>
            <person name="Pati A."/>
            <person name="Chen A."/>
            <person name="Palaniappan K."/>
            <person name="Land M."/>
            <person name="Hauser L."/>
            <person name="Chang Y.-J."/>
            <person name="Jeffries C.D."/>
            <person name="Chain P."/>
            <person name="Meincke L."/>
            <person name="Sims D."/>
            <person name="Brettin T."/>
            <person name="Detter J.C."/>
            <person name="Rohde M."/>
            <person name="Goeker M."/>
            <person name="Bristow J."/>
            <person name="Eisen J.A."/>
            <person name="Markowitz V."/>
            <person name="Kyrpides N.C."/>
            <person name="Klenk H.-P."/>
            <person name="Hugenholtz P."/>
        </authorList>
    </citation>
    <scope>NUCLEOTIDE SEQUENCE [LARGE SCALE GENOMIC DNA]</scope>
    <source>
        <strain evidence="10">DSM 14684 / CIP 108061 / JCM 11494 / NBRC 100937 / ID131577</strain>
    </source>
</reference>
<dbReference type="InterPro" id="IPR016163">
    <property type="entry name" value="Ald_DH_C"/>
</dbReference>
<dbReference type="InterPro" id="IPR015590">
    <property type="entry name" value="Aldehyde_DH_dom"/>
</dbReference>
<dbReference type="SUPFAM" id="SSF53720">
    <property type="entry name" value="ALDH-like"/>
    <property type="match status" value="1"/>
</dbReference>
<dbReference type="FunFam" id="3.40.309.10:FF:000009">
    <property type="entry name" value="Aldehyde dehydrogenase A"/>
    <property type="match status" value="1"/>
</dbReference>
<evidence type="ECO:0000256" key="6">
    <source>
        <dbReference type="RuleBase" id="RU003345"/>
    </source>
</evidence>
<feature type="active site" evidence="4">
    <location>
        <position position="280"/>
    </location>
</feature>
<comment type="similarity">
    <text evidence="1 3 6">Belongs to the aldehyde dehydrogenase family.</text>
</comment>
<dbReference type="Gene3D" id="3.40.309.10">
    <property type="entry name" value="Aldehyde Dehydrogenase, Chain A, domain 2"/>
    <property type="match status" value="1"/>
</dbReference>
<dbReference type="InterPro" id="IPR029510">
    <property type="entry name" value="Ald_DH_CS_GLU"/>
</dbReference>
<dbReference type="InterPro" id="IPR012394">
    <property type="entry name" value="Aldehyde_DH_NAD(P)"/>
</dbReference>
<keyword evidence="2 3" id="KW-0560">Oxidoreductase</keyword>
<evidence type="ECO:0000313" key="9">
    <source>
        <dbReference type="EMBL" id="ADB49537.1"/>
    </source>
</evidence>
<dbReference type="STRING" id="469383.Cwoe_1105"/>
<dbReference type="Pfam" id="PF00171">
    <property type="entry name" value="Aldedh"/>
    <property type="match status" value="1"/>
</dbReference>
<dbReference type="InterPro" id="IPR016162">
    <property type="entry name" value="Ald_DH_N"/>
</dbReference>
<feature type="region of interest" description="Disordered" evidence="7">
    <location>
        <begin position="1"/>
        <end position="25"/>
    </location>
</feature>
<dbReference type="FunFam" id="3.40.605.10:FF:000007">
    <property type="entry name" value="NAD/NADP-dependent betaine aldehyde dehydrogenase"/>
    <property type="match status" value="1"/>
</dbReference>
<dbReference type="PANTHER" id="PTHR11699">
    <property type="entry name" value="ALDEHYDE DEHYDROGENASE-RELATED"/>
    <property type="match status" value="1"/>
</dbReference>
<dbReference type="GO" id="GO:0016620">
    <property type="term" value="F:oxidoreductase activity, acting on the aldehyde or oxo group of donors, NAD or NADP as acceptor"/>
    <property type="evidence" value="ECO:0007669"/>
    <property type="project" value="InterPro"/>
</dbReference>
<dbReference type="PIRSF" id="PIRSF036492">
    <property type="entry name" value="ALDH"/>
    <property type="match status" value="1"/>
</dbReference>
<dbReference type="InterPro" id="IPR016161">
    <property type="entry name" value="Ald_DH/histidinol_DH"/>
</dbReference>
<evidence type="ECO:0000256" key="2">
    <source>
        <dbReference type="ARBA" id="ARBA00023002"/>
    </source>
</evidence>
<evidence type="ECO:0000256" key="7">
    <source>
        <dbReference type="SAM" id="MobiDB-lite"/>
    </source>
</evidence>
<dbReference type="eggNOG" id="COG1012">
    <property type="taxonomic scope" value="Bacteria"/>
</dbReference>
<evidence type="ECO:0000313" key="10">
    <source>
        <dbReference type="Proteomes" id="UP000008229"/>
    </source>
</evidence>
<dbReference type="HOGENOM" id="CLU_005391_5_1_11"/>
<dbReference type="CDD" id="cd07099">
    <property type="entry name" value="ALDH_DDALDH"/>
    <property type="match status" value="1"/>
</dbReference>
<accession>D3FCR4</accession>